<sequence length="388" mass="40502">MSSPWTAPGADVPDEPTPPGTGASGGTWGLPGPAPADGHAPQDGRAPQGAPRRELVQSTPLFPLRPLGLGEILGAAVRIYRLRPKAVLGVSAAVYGIAFVLLTLLTGAGMVPMIGDMQASLQDPTAAQEVPFTGSIGDIVLTVVTSVISGLITTVAASLVTVALTRLALGEAIGEVVPTSEVWATMRRRGLPALGTSLLLAVLGAILFAVPFLLGLAPILIVQEPGWLTILPILLGTLVGLLAMLWLWARTVLAIPSLVLEDLGVLGAIRRGFALTRGRRFWRVLGIAVLLYALYMVVVQVISGVIGTIAGIAYVAILLVSSFEAVVLGVAVMTILAMLGSYLATFLLAPFLCSGVAALYADVRMRDEAWDVELTRRAREAWAADGTR</sequence>
<protein>
    <submittedName>
        <fullName evidence="4">Glycerophosphodiester phosphodiesterase</fullName>
    </submittedName>
</protein>
<evidence type="ECO:0000256" key="1">
    <source>
        <dbReference type="SAM" id="MobiDB-lite"/>
    </source>
</evidence>
<keyword evidence="2" id="KW-0812">Transmembrane</keyword>
<feature type="transmembrane region" description="Helical" evidence="2">
    <location>
        <begin position="312"/>
        <end position="335"/>
    </location>
</feature>
<reference evidence="4" key="2">
    <citation type="submission" date="2021-04" db="EMBL/GenBank/DDBJ databases">
        <authorList>
            <person name="Gilroy R."/>
        </authorList>
    </citation>
    <scope>NUCLEOTIDE SEQUENCE</scope>
    <source>
        <strain evidence="4">CHK130-7132</strain>
    </source>
</reference>
<dbReference type="Pfam" id="PF10110">
    <property type="entry name" value="GPDPase_memb"/>
    <property type="match status" value="1"/>
</dbReference>
<feature type="transmembrane region" description="Helical" evidence="2">
    <location>
        <begin position="342"/>
        <end position="361"/>
    </location>
</feature>
<keyword evidence="2" id="KW-1133">Transmembrane helix</keyword>
<evidence type="ECO:0000256" key="2">
    <source>
        <dbReference type="SAM" id="Phobius"/>
    </source>
</evidence>
<dbReference type="Proteomes" id="UP000823854">
    <property type="component" value="Unassembled WGS sequence"/>
</dbReference>
<proteinExistence type="predicted"/>
<dbReference type="InterPro" id="IPR018476">
    <property type="entry name" value="GlyceroP-diester-Pdiesterase_M"/>
</dbReference>
<feature type="transmembrane region" description="Helical" evidence="2">
    <location>
        <begin position="139"/>
        <end position="164"/>
    </location>
</feature>
<feature type="transmembrane region" description="Helical" evidence="2">
    <location>
        <begin position="281"/>
        <end position="306"/>
    </location>
</feature>
<organism evidence="4 5">
    <name type="scientific">Candidatus Brachybacterium intestinipullorum</name>
    <dbReference type="NCBI Taxonomy" id="2838512"/>
    <lineage>
        <taxon>Bacteria</taxon>
        <taxon>Bacillati</taxon>
        <taxon>Actinomycetota</taxon>
        <taxon>Actinomycetes</taxon>
        <taxon>Micrococcales</taxon>
        <taxon>Dermabacteraceae</taxon>
        <taxon>Brachybacterium</taxon>
    </lineage>
</organism>
<name>A0A9D2PVQ2_9MICO</name>
<evidence type="ECO:0000259" key="3">
    <source>
        <dbReference type="Pfam" id="PF10110"/>
    </source>
</evidence>
<comment type="caution">
    <text evidence="4">The sequence shown here is derived from an EMBL/GenBank/DDBJ whole genome shotgun (WGS) entry which is preliminary data.</text>
</comment>
<feature type="region of interest" description="Disordered" evidence="1">
    <location>
        <begin position="1"/>
        <end position="52"/>
    </location>
</feature>
<feature type="transmembrane region" description="Helical" evidence="2">
    <location>
        <begin position="86"/>
        <end position="111"/>
    </location>
</feature>
<gene>
    <name evidence="4" type="ORF">H9932_00025</name>
</gene>
<evidence type="ECO:0000313" key="4">
    <source>
        <dbReference type="EMBL" id="HJC68054.1"/>
    </source>
</evidence>
<feature type="transmembrane region" description="Helical" evidence="2">
    <location>
        <begin position="197"/>
        <end position="221"/>
    </location>
</feature>
<dbReference type="EMBL" id="DWWC01000001">
    <property type="protein sequence ID" value="HJC68054.1"/>
    <property type="molecule type" value="Genomic_DNA"/>
</dbReference>
<accession>A0A9D2PVQ2</accession>
<dbReference type="AlphaFoldDB" id="A0A9D2PVQ2"/>
<feature type="domain" description="Glycerophosphoryl diester phosphodiesterase membrane" evidence="3">
    <location>
        <begin position="229"/>
        <end position="348"/>
    </location>
</feature>
<feature type="transmembrane region" description="Helical" evidence="2">
    <location>
        <begin position="227"/>
        <end position="248"/>
    </location>
</feature>
<reference evidence="4" key="1">
    <citation type="journal article" date="2021" name="PeerJ">
        <title>Extensive microbial diversity within the chicken gut microbiome revealed by metagenomics and culture.</title>
        <authorList>
            <person name="Gilroy R."/>
            <person name="Ravi A."/>
            <person name="Getino M."/>
            <person name="Pursley I."/>
            <person name="Horton D.L."/>
            <person name="Alikhan N.F."/>
            <person name="Baker D."/>
            <person name="Gharbi K."/>
            <person name="Hall N."/>
            <person name="Watson M."/>
            <person name="Adriaenssens E.M."/>
            <person name="Foster-Nyarko E."/>
            <person name="Jarju S."/>
            <person name="Secka A."/>
            <person name="Antonio M."/>
            <person name="Oren A."/>
            <person name="Chaudhuri R.R."/>
            <person name="La Ragione R."/>
            <person name="Hildebrand F."/>
            <person name="Pallen M.J."/>
        </authorList>
    </citation>
    <scope>NUCLEOTIDE SEQUENCE</scope>
    <source>
        <strain evidence="4">CHK130-7132</strain>
    </source>
</reference>
<keyword evidence="2" id="KW-0472">Membrane</keyword>
<evidence type="ECO:0000313" key="5">
    <source>
        <dbReference type="Proteomes" id="UP000823854"/>
    </source>
</evidence>